<dbReference type="Pfam" id="PF00534">
    <property type="entry name" value="Glycos_transf_1"/>
    <property type="match status" value="1"/>
</dbReference>
<dbReference type="EMBL" id="JBBLXS010000003">
    <property type="protein sequence ID" value="MEK0183317.1"/>
    <property type="molecule type" value="Genomic_DNA"/>
</dbReference>
<gene>
    <name evidence="2" type="ORF">WMG39_00470</name>
</gene>
<dbReference type="PANTHER" id="PTHR12526">
    <property type="entry name" value="GLYCOSYLTRANSFERASE"/>
    <property type="match status" value="1"/>
</dbReference>
<dbReference type="RefSeq" id="WP_340520340.1">
    <property type="nucleotide sequence ID" value="NZ_JBBLXS010000003.1"/>
</dbReference>
<keyword evidence="2" id="KW-0808">Transferase</keyword>
<evidence type="ECO:0000259" key="1">
    <source>
        <dbReference type="Pfam" id="PF00534"/>
    </source>
</evidence>
<accession>A0ABU8YG41</accession>
<evidence type="ECO:0000313" key="3">
    <source>
        <dbReference type="Proteomes" id="UP001384579"/>
    </source>
</evidence>
<dbReference type="Gene3D" id="3.40.50.2000">
    <property type="entry name" value="Glycogen Phosphorylase B"/>
    <property type="match status" value="1"/>
</dbReference>
<dbReference type="GO" id="GO:0016757">
    <property type="term" value="F:glycosyltransferase activity"/>
    <property type="evidence" value="ECO:0007669"/>
    <property type="project" value="UniProtKB-KW"/>
</dbReference>
<proteinExistence type="predicted"/>
<dbReference type="Proteomes" id="UP001384579">
    <property type="component" value="Unassembled WGS sequence"/>
</dbReference>
<dbReference type="InterPro" id="IPR001296">
    <property type="entry name" value="Glyco_trans_1"/>
</dbReference>
<dbReference type="CDD" id="cd03801">
    <property type="entry name" value="GT4_PimA-like"/>
    <property type="match status" value="1"/>
</dbReference>
<name>A0ABU8YG41_9CYAN</name>
<organism evidence="2 3">
    <name type="scientific">Microcoleus anatoxicus PTRS2</name>
    <dbReference type="NCBI Taxonomy" id="2705321"/>
    <lineage>
        <taxon>Bacteria</taxon>
        <taxon>Bacillati</taxon>
        <taxon>Cyanobacteriota</taxon>
        <taxon>Cyanophyceae</taxon>
        <taxon>Oscillatoriophycideae</taxon>
        <taxon>Oscillatoriales</taxon>
        <taxon>Microcoleaceae</taxon>
        <taxon>Microcoleus</taxon>
        <taxon>Microcoleus anatoxicus</taxon>
    </lineage>
</organism>
<comment type="caution">
    <text evidence="2">The sequence shown here is derived from an EMBL/GenBank/DDBJ whole genome shotgun (WGS) entry which is preliminary data.</text>
</comment>
<keyword evidence="3" id="KW-1185">Reference proteome</keyword>
<protein>
    <submittedName>
        <fullName evidence="2">Glycosyltransferase family 4 protein</fullName>
        <ecNumber evidence="2">2.4.-.-</ecNumber>
    </submittedName>
</protein>
<sequence>MKVIVALEYRFERTPDSKVWTQTTFPYSFWKRYLDVFDQVCVVARVRDVPDIPSDWQRVDGEGVSFAAIPYYIGPWQYLLKAWQVRHSARNVVKPNDAVILRVGSTIASHMQPMLRQIGHPYAVEVVADPYDVFAPGSIKSPLRPFLRWYSPRQLRHQCLEAAAAAYVTQDALQKHYPCPNFSIGVSDVELGEKTFVSQPRYYQEKTAPFTLIFVGTMAQLYKAPDVLINAVAVCVRDGLDIQLILIGNGQYRGELEAQAQALGIGKKVIFLGQLQAGEVVRAQLDQADIFVLPSHQEGLPRAMVEAMARALPCIGSTVGGIPELLAAEDMVSPGDVAALAAKICEVIANPERMAQMSARNLEKAKEYQDELLREQRIEFYRYVRKQTEAWINQKQ</sequence>
<reference evidence="2 3" key="1">
    <citation type="journal article" date="2020" name="Harmful Algae">
        <title>Molecular and morphological characterization of a novel dihydroanatoxin-a producing Microcoleus species (cyanobacteria) from the Russian River, California, USA.</title>
        <authorList>
            <person name="Conklin K.Y."/>
            <person name="Stancheva R."/>
            <person name="Otten T.G."/>
            <person name="Fadness R."/>
            <person name="Boyer G.L."/>
            <person name="Read B."/>
            <person name="Zhang X."/>
            <person name="Sheath R.G."/>
        </authorList>
    </citation>
    <scope>NUCLEOTIDE SEQUENCE [LARGE SCALE GENOMIC DNA]</scope>
    <source>
        <strain evidence="2 3">PTRS2</strain>
    </source>
</reference>
<feature type="domain" description="Glycosyl transferase family 1" evidence="1">
    <location>
        <begin position="205"/>
        <end position="360"/>
    </location>
</feature>
<dbReference type="SUPFAM" id="SSF53756">
    <property type="entry name" value="UDP-Glycosyltransferase/glycogen phosphorylase"/>
    <property type="match status" value="1"/>
</dbReference>
<keyword evidence="2" id="KW-0328">Glycosyltransferase</keyword>
<dbReference type="EC" id="2.4.-.-" evidence="2"/>
<evidence type="ECO:0000313" key="2">
    <source>
        <dbReference type="EMBL" id="MEK0183317.1"/>
    </source>
</evidence>